<protein>
    <submittedName>
        <fullName evidence="1">Inositol 1</fullName>
    </submittedName>
</protein>
<accession>A0ACB7EDB7</accession>
<name>A0ACB7EDB7_NIBAL</name>
<evidence type="ECO:0000313" key="2">
    <source>
        <dbReference type="Proteomes" id="UP000805704"/>
    </source>
</evidence>
<evidence type="ECO:0000313" key="1">
    <source>
        <dbReference type="EMBL" id="KAG8000170.1"/>
    </source>
</evidence>
<dbReference type="EMBL" id="CM024797">
    <property type="protein sequence ID" value="KAG8000170.1"/>
    <property type="molecule type" value="Genomic_DNA"/>
</dbReference>
<organism evidence="1 2">
    <name type="scientific">Nibea albiflora</name>
    <name type="common">Yellow drum</name>
    <name type="synonym">Corvina albiflora</name>
    <dbReference type="NCBI Taxonomy" id="240163"/>
    <lineage>
        <taxon>Eukaryota</taxon>
        <taxon>Metazoa</taxon>
        <taxon>Chordata</taxon>
        <taxon>Craniata</taxon>
        <taxon>Vertebrata</taxon>
        <taxon>Euteleostomi</taxon>
        <taxon>Actinopterygii</taxon>
        <taxon>Neopterygii</taxon>
        <taxon>Teleostei</taxon>
        <taxon>Neoteleostei</taxon>
        <taxon>Acanthomorphata</taxon>
        <taxon>Eupercaria</taxon>
        <taxon>Sciaenidae</taxon>
        <taxon>Nibea</taxon>
    </lineage>
</organism>
<comment type="caution">
    <text evidence="1">The sequence shown here is derived from an EMBL/GenBank/DDBJ whole genome shotgun (WGS) entry which is preliminary data.</text>
</comment>
<gene>
    <name evidence="1" type="primary">ITPRIP.3</name>
    <name evidence="1" type="ORF">GBF38_002352</name>
</gene>
<reference evidence="1" key="1">
    <citation type="submission" date="2020-04" db="EMBL/GenBank/DDBJ databases">
        <title>A chromosome-scale assembly and high-density genetic map of the yellow drum (Nibea albiflora) genome.</title>
        <authorList>
            <person name="Xu D."/>
            <person name="Zhang W."/>
            <person name="Chen R."/>
            <person name="Tan P."/>
            <person name="Wang L."/>
            <person name="Song H."/>
            <person name="Tian L."/>
            <person name="Zhu Q."/>
            <person name="Wang B."/>
        </authorList>
    </citation>
    <scope>NUCLEOTIDE SEQUENCE</scope>
    <source>
        <strain evidence="1">ZJHYS-2018</strain>
    </source>
</reference>
<keyword evidence="2" id="KW-1185">Reference proteome</keyword>
<sequence length="98" mass="11397">MEHRLRDLLSLLQRSLQEKRLHHVVIGNSKVPGDVQVPQMIRKAEPINLFRPLVLQRELHAATVRHFHEMLRNAPVLIQEYTPHLTNGGLHHILDESL</sequence>
<dbReference type="Proteomes" id="UP000805704">
    <property type="component" value="Chromosome 9"/>
</dbReference>
<proteinExistence type="predicted"/>